<feature type="region of interest" description="Disordered" evidence="1">
    <location>
        <begin position="356"/>
        <end position="382"/>
    </location>
</feature>
<evidence type="ECO:0000256" key="1">
    <source>
        <dbReference type="SAM" id="MobiDB-lite"/>
    </source>
</evidence>
<dbReference type="GO" id="GO:0000492">
    <property type="term" value="P:box C/D snoRNP assembly"/>
    <property type="evidence" value="ECO:0007669"/>
    <property type="project" value="TreeGrafter"/>
</dbReference>
<feature type="compositionally biased region" description="Acidic residues" evidence="1">
    <location>
        <begin position="474"/>
        <end position="491"/>
    </location>
</feature>
<dbReference type="Pfam" id="PF10453">
    <property type="entry name" value="NUFIP1"/>
    <property type="match status" value="1"/>
</dbReference>
<evidence type="ECO:0000259" key="2">
    <source>
        <dbReference type="PROSITE" id="PS00028"/>
    </source>
</evidence>
<dbReference type="Proteomes" id="UP000694406">
    <property type="component" value="Unplaced"/>
</dbReference>
<feature type="domain" description="C2H2-type" evidence="2">
    <location>
        <begin position="87"/>
        <end position="107"/>
    </location>
</feature>
<accession>A0A8C5S6B1</accession>
<feature type="region of interest" description="Disordered" evidence="1">
    <location>
        <begin position="430"/>
        <end position="500"/>
    </location>
</feature>
<reference evidence="3" key="1">
    <citation type="submission" date="2025-08" db="UniProtKB">
        <authorList>
            <consortium name="Ensembl"/>
        </authorList>
    </citation>
    <scope>IDENTIFICATION</scope>
</reference>
<feature type="region of interest" description="Disordered" evidence="1">
    <location>
        <begin position="28"/>
        <end position="52"/>
    </location>
</feature>
<feature type="compositionally biased region" description="Polar residues" evidence="1">
    <location>
        <begin position="199"/>
        <end position="209"/>
    </location>
</feature>
<dbReference type="GO" id="GO:0003723">
    <property type="term" value="F:RNA binding"/>
    <property type="evidence" value="ECO:0007669"/>
    <property type="project" value="InterPro"/>
</dbReference>
<sequence length="500" mass="56374">MDAWYHHPPPPPPFPAWGTSGHWPPGPPGPWHWASPQAPPPHSGRHPHFGEDWQMKQTGLPQAGTCQGRKHKQKNKKRKEPVFTHYCDTCDRGFKNKEKYEEHIAQHKQCTEDGCNFRAHEKLVQIHWRNMHSPGVKQIKLDTPDEIARWREERKKNFPTLANIEKKKALKVEKECRGEVLTTLQFGKMKGMWKPPNKGSRQQGNAQQRTNRRWNKSKNVANNKGAPLSPSTGTSSDNHEAEEKVSREPCVAAEGSMTDKDPLSILASSDPESDKEVGVSKDQALETRVVPKQLTSALSSLVVNYGSLTESESEPDESSTPRENTVTENDVIVLRNAPRSSNCSQSCECQNRQETLRFPPNGATLGRSKAHSRNTRNQKRQKKTMLVLPAHRPTLLEMLLAKDIRHERNVILQCIRYILQNDGLGFRLGSSLDAPSDSEPTPERTQKSAAGKPCQLTRPLDFDPNKAQPHEVCQSEEEVFASPAGDEDVWESTEITHEDN</sequence>
<name>A0A8C5S6B1_LATLA</name>
<evidence type="ECO:0000313" key="4">
    <source>
        <dbReference type="Proteomes" id="UP000694406"/>
    </source>
</evidence>
<feature type="region of interest" description="Disordered" evidence="1">
    <location>
        <begin position="187"/>
        <end position="282"/>
    </location>
</feature>
<dbReference type="SMART" id="SM00355">
    <property type="entry name" value="ZnF_C2H2"/>
    <property type="match status" value="2"/>
</dbReference>
<dbReference type="PROSITE" id="PS00028">
    <property type="entry name" value="ZINC_FINGER_C2H2_1"/>
    <property type="match status" value="1"/>
</dbReference>
<dbReference type="Ensembl" id="ENSLLTT00000013333.1">
    <property type="protein sequence ID" value="ENSLLTP00000012835.1"/>
    <property type="gene ID" value="ENSLLTG00000009819.1"/>
</dbReference>
<dbReference type="InterPro" id="IPR039136">
    <property type="entry name" value="NUFIP1-like"/>
</dbReference>
<keyword evidence="4" id="KW-1185">Reference proteome</keyword>
<dbReference type="PANTHER" id="PTHR13309">
    <property type="entry name" value="NUCLEAR FRAGILE X MENTAL RETARDATION PROTEIN INTERACTING PROTEIN 1"/>
    <property type="match status" value="1"/>
</dbReference>
<dbReference type="InterPro" id="IPR019496">
    <property type="entry name" value="NUFIP1_cons_dom"/>
</dbReference>
<feature type="compositionally biased region" description="Basic and acidic residues" evidence="1">
    <location>
        <begin position="237"/>
        <end position="247"/>
    </location>
</feature>
<feature type="compositionally biased region" description="Basic residues" evidence="1">
    <location>
        <begin position="368"/>
        <end position="382"/>
    </location>
</feature>
<dbReference type="PANTHER" id="PTHR13309:SF0">
    <property type="entry name" value="FMR1-INTERACTING PROTEIN NUFIP1"/>
    <property type="match status" value="1"/>
</dbReference>
<dbReference type="AlphaFoldDB" id="A0A8C5S6B1"/>
<reference evidence="3" key="2">
    <citation type="submission" date="2025-09" db="UniProtKB">
        <authorList>
            <consortium name="Ensembl"/>
        </authorList>
    </citation>
    <scope>IDENTIFICATION</scope>
</reference>
<feature type="region of interest" description="Disordered" evidence="1">
    <location>
        <begin position="308"/>
        <end position="329"/>
    </location>
</feature>
<organism evidence="3 4">
    <name type="scientific">Laticauda laticaudata</name>
    <name type="common">Blue-ringed sea krait</name>
    <name type="synonym">Blue-lipped sea krait</name>
    <dbReference type="NCBI Taxonomy" id="8630"/>
    <lineage>
        <taxon>Eukaryota</taxon>
        <taxon>Metazoa</taxon>
        <taxon>Chordata</taxon>
        <taxon>Craniata</taxon>
        <taxon>Vertebrata</taxon>
        <taxon>Euteleostomi</taxon>
        <taxon>Lepidosauria</taxon>
        <taxon>Squamata</taxon>
        <taxon>Bifurcata</taxon>
        <taxon>Unidentata</taxon>
        <taxon>Episquamata</taxon>
        <taxon>Toxicofera</taxon>
        <taxon>Serpentes</taxon>
        <taxon>Colubroidea</taxon>
        <taxon>Elapidae</taxon>
        <taxon>Laticaudinae</taxon>
        <taxon>Laticauda</taxon>
    </lineage>
</organism>
<dbReference type="GeneTree" id="ENSGT00390000003758"/>
<dbReference type="InterPro" id="IPR013087">
    <property type="entry name" value="Znf_C2H2_type"/>
</dbReference>
<protein>
    <recommendedName>
        <fullName evidence="2">C2H2-type domain-containing protein</fullName>
    </recommendedName>
</protein>
<proteinExistence type="predicted"/>
<evidence type="ECO:0000313" key="3">
    <source>
        <dbReference type="Ensembl" id="ENSLLTP00000012835.1"/>
    </source>
</evidence>
<dbReference type="GO" id="GO:0005634">
    <property type="term" value="C:nucleus"/>
    <property type="evidence" value="ECO:0007669"/>
    <property type="project" value="TreeGrafter"/>
</dbReference>
<feature type="compositionally biased region" description="Basic and acidic residues" evidence="1">
    <location>
        <begin position="272"/>
        <end position="282"/>
    </location>
</feature>